<protein>
    <submittedName>
        <fullName evidence="5">OLC1v1020682C1</fullName>
    </submittedName>
</protein>
<dbReference type="Pfam" id="PF05605">
    <property type="entry name" value="zf-Di19"/>
    <property type="match status" value="1"/>
</dbReference>
<dbReference type="InterPro" id="IPR033347">
    <property type="entry name" value="Di19"/>
</dbReference>
<dbReference type="Proteomes" id="UP001161247">
    <property type="component" value="Chromosome 9"/>
</dbReference>
<dbReference type="EMBL" id="OX459126">
    <property type="protein sequence ID" value="CAI9119033.1"/>
    <property type="molecule type" value="Genomic_DNA"/>
</dbReference>
<evidence type="ECO:0000313" key="5">
    <source>
        <dbReference type="EMBL" id="CAI9119033.1"/>
    </source>
</evidence>
<gene>
    <name evidence="5" type="ORF">OLC1_LOCUS24781</name>
</gene>
<feature type="region of interest" description="Disordered" evidence="2">
    <location>
        <begin position="1"/>
        <end position="22"/>
    </location>
</feature>
<sequence length="267" mass="30587">MDSDSSSSPWIRINPSSRRHPPSRDIYCVGEDDYYEGREEDSRPEYLCPFCAEDFDIVSLCCHIDEEHPVEAKNGFYFSPFCFSLTGNYVPRKRRLRIGGPNAALSVLKKELREGNLPSLLNGFSNSLSSTSQPDSLLSSFMYNPPAVKEPLNSHPLSLPGTRSLPKVYTEDLTERSVQLLQPLSEKDHEERTRRYFLLVNAFGITLECGRTEALRGYEEENDIRVKRYRKQEQFNFRFGLSPIMHFMNLNGGNEQTDMELAISPLN</sequence>
<reference evidence="5" key="1">
    <citation type="submission" date="2023-03" db="EMBL/GenBank/DDBJ databases">
        <authorList>
            <person name="Julca I."/>
        </authorList>
    </citation>
    <scope>NUCLEOTIDE SEQUENCE</scope>
</reference>
<feature type="domain" description="Di19 zinc-binding" evidence="3">
    <location>
        <begin position="45"/>
        <end position="75"/>
    </location>
</feature>
<organism evidence="5 6">
    <name type="scientific">Oldenlandia corymbosa var. corymbosa</name>
    <dbReference type="NCBI Taxonomy" id="529605"/>
    <lineage>
        <taxon>Eukaryota</taxon>
        <taxon>Viridiplantae</taxon>
        <taxon>Streptophyta</taxon>
        <taxon>Embryophyta</taxon>
        <taxon>Tracheophyta</taxon>
        <taxon>Spermatophyta</taxon>
        <taxon>Magnoliopsida</taxon>
        <taxon>eudicotyledons</taxon>
        <taxon>Gunneridae</taxon>
        <taxon>Pentapetalae</taxon>
        <taxon>asterids</taxon>
        <taxon>lamiids</taxon>
        <taxon>Gentianales</taxon>
        <taxon>Rubiaceae</taxon>
        <taxon>Rubioideae</taxon>
        <taxon>Spermacoceae</taxon>
        <taxon>Hedyotis-Oldenlandia complex</taxon>
        <taxon>Oldenlandia</taxon>
    </lineage>
</organism>
<evidence type="ECO:0000259" key="4">
    <source>
        <dbReference type="Pfam" id="PF14571"/>
    </source>
</evidence>
<dbReference type="PANTHER" id="PTHR31875">
    <property type="entry name" value="PROTEIN DEHYDRATION-INDUCED 19"/>
    <property type="match status" value="1"/>
</dbReference>
<comment type="similarity">
    <text evidence="1">Belongs to the Di19 family.</text>
</comment>
<name>A0AAV1EHG6_OLDCO</name>
<dbReference type="PANTHER" id="PTHR31875:SF6">
    <property type="entry name" value="PROTEIN DEHYDRATION-INDUCED 19"/>
    <property type="match status" value="1"/>
</dbReference>
<feature type="domain" description="Di19 C-terminal" evidence="4">
    <location>
        <begin position="105"/>
        <end position="195"/>
    </location>
</feature>
<proteinExistence type="inferred from homology"/>
<accession>A0AAV1EHG6</accession>
<evidence type="ECO:0000259" key="3">
    <source>
        <dbReference type="Pfam" id="PF05605"/>
    </source>
</evidence>
<dbReference type="InterPro" id="IPR008598">
    <property type="entry name" value="Di19_Zn-bd"/>
</dbReference>
<evidence type="ECO:0000313" key="6">
    <source>
        <dbReference type="Proteomes" id="UP001161247"/>
    </source>
</evidence>
<dbReference type="Pfam" id="PF14571">
    <property type="entry name" value="Di19_C"/>
    <property type="match status" value="1"/>
</dbReference>
<dbReference type="AlphaFoldDB" id="A0AAV1EHG6"/>
<evidence type="ECO:0000256" key="1">
    <source>
        <dbReference type="ARBA" id="ARBA00007109"/>
    </source>
</evidence>
<keyword evidence="6" id="KW-1185">Reference proteome</keyword>
<evidence type="ECO:0000256" key="2">
    <source>
        <dbReference type="SAM" id="MobiDB-lite"/>
    </source>
</evidence>
<dbReference type="InterPro" id="IPR027935">
    <property type="entry name" value="Di19_C"/>
</dbReference>